<evidence type="ECO:0000313" key="1">
    <source>
        <dbReference type="EMBL" id="SBW10646.1"/>
    </source>
</evidence>
<dbReference type="AlphaFoldDB" id="A0A212KFY7"/>
<sequence length="60" mass="7003">MTDNKKPEAKDKSKPEILKHMTRAEMVSELMMMLNEVSDEDMPAVHELIRQVMTKKESNK</sequence>
<evidence type="ECO:0008006" key="2">
    <source>
        <dbReference type="Google" id="ProtNLM"/>
    </source>
</evidence>
<organism evidence="1">
    <name type="scientific">uncultured delta proteobacterium</name>
    <dbReference type="NCBI Taxonomy" id="34034"/>
    <lineage>
        <taxon>Bacteria</taxon>
        <taxon>Deltaproteobacteria</taxon>
        <taxon>environmental samples</taxon>
    </lineage>
</organism>
<dbReference type="EMBL" id="FLUQ01000006">
    <property type="protein sequence ID" value="SBW10646.1"/>
    <property type="molecule type" value="Genomic_DNA"/>
</dbReference>
<proteinExistence type="predicted"/>
<accession>A0A212KFY7</accession>
<reference evidence="1" key="1">
    <citation type="submission" date="2016-04" db="EMBL/GenBank/DDBJ databases">
        <authorList>
            <person name="Evans L.H."/>
            <person name="Alamgir A."/>
            <person name="Owens N."/>
            <person name="Weber N.D."/>
            <person name="Virtaneva K."/>
            <person name="Barbian K."/>
            <person name="Babar A."/>
            <person name="Rosenke K."/>
        </authorList>
    </citation>
    <scope>NUCLEOTIDE SEQUENCE</scope>
    <source>
        <strain evidence="1">86</strain>
    </source>
</reference>
<gene>
    <name evidence="1" type="ORF">KL86DPRO_60239</name>
</gene>
<protein>
    <recommendedName>
        <fullName evidence="2">Anti-sigma factor NepR domain-containing protein</fullName>
    </recommendedName>
</protein>
<name>A0A212KFY7_9DELT</name>